<dbReference type="EMBL" id="VSSQ01122222">
    <property type="protein sequence ID" value="MPN54205.1"/>
    <property type="molecule type" value="Genomic_DNA"/>
</dbReference>
<gene>
    <name evidence="1" type="ORF">SDC9_201875</name>
</gene>
<name>A0A645IS36_9ZZZZ</name>
<evidence type="ECO:0000313" key="1">
    <source>
        <dbReference type="EMBL" id="MPN54205.1"/>
    </source>
</evidence>
<accession>A0A645IS36</accession>
<reference evidence="1" key="1">
    <citation type="submission" date="2019-08" db="EMBL/GenBank/DDBJ databases">
        <authorList>
            <person name="Kucharzyk K."/>
            <person name="Murdoch R.W."/>
            <person name="Higgins S."/>
            <person name="Loffler F."/>
        </authorList>
    </citation>
    <scope>NUCLEOTIDE SEQUENCE</scope>
</reference>
<organism evidence="1">
    <name type="scientific">bioreactor metagenome</name>
    <dbReference type="NCBI Taxonomy" id="1076179"/>
    <lineage>
        <taxon>unclassified sequences</taxon>
        <taxon>metagenomes</taxon>
        <taxon>ecological metagenomes</taxon>
    </lineage>
</organism>
<sequence>MPADGKKIDSLILYADRHLSVGLDSVTMQENFVSQFFFRFLLQFCNLVDRLDRTRLIVHLHDSYENSLPVNGIFQCGKYESAAFIHRQIIHLKPHRLQLAAAFQHSGMLYPGGNNLIAPSFSCLRGAKNSHIIGLCSAGSKEDFLFFSSQRRRRRSS</sequence>
<proteinExistence type="predicted"/>
<protein>
    <submittedName>
        <fullName evidence="1">Uncharacterized protein</fullName>
    </submittedName>
</protein>
<dbReference type="AlphaFoldDB" id="A0A645IS36"/>
<comment type="caution">
    <text evidence="1">The sequence shown here is derived from an EMBL/GenBank/DDBJ whole genome shotgun (WGS) entry which is preliminary data.</text>
</comment>